<dbReference type="GO" id="GO:0016301">
    <property type="term" value="F:kinase activity"/>
    <property type="evidence" value="ECO:0007669"/>
    <property type="project" value="UniProtKB-KW"/>
</dbReference>
<evidence type="ECO:0000256" key="3">
    <source>
        <dbReference type="ARBA" id="ARBA00013253"/>
    </source>
</evidence>
<reference evidence="14 15" key="1">
    <citation type="journal article" date="2016" name="Int. J. Syst. Evol. Microbiol.">
        <title>Pyruvatibacter mobilis gen. nov., sp. nov., a marine bacterium from the culture broth of Picochlorum sp. 122.</title>
        <authorList>
            <person name="Wang G."/>
            <person name="Tang M."/>
            <person name="Wu H."/>
            <person name="Dai S."/>
            <person name="Li T."/>
            <person name="Chen C."/>
            <person name="He H."/>
            <person name="Fan J."/>
            <person name="Xiang W."/>
            <person name="Li X."/>
        </authorList>
    </citation>
    <scope>NUCLEOTIDE SEQUENCE [LARGE SCALE GENOMIC DNA]</scope>
    <source>
        <strain evidence="14 15">GYP-11</strain>
    </source>
</reference>
<dbReference type="OrthoDB" id="9808041at2"/>
<keyword evidence="7 14" id="KW-0418">Kinase</keyword>
<keyword evidence="9" id="KW-0289">Folate biosynthesis</keyword>
<organism evidence="14 15">
    <name type="scientific">Pyruvatibacter mobilis</name>
    <dbReference type="NCBI Taxonomy" id="1712261"/>
    <lineage>
        <taxon>Bacteria</taxon>
        <taxon>Pseudomonadati</taxon>
        <taxon>Pseudomonadota</taxon>
        <taxon>Alphaproteobacteria</taxon>
        <taxon>Hyphomicrobiales</taxon>
        <taxon>Parvibaculaceae</taxon>
        <taxon>Pyruvatibacter</taxon>
    </lineage>
</organism>
<name>A0A845QBE6_9HYPH</name>
<evidence type="ECO:0000256" key="1">
    <source>
        <dbReference type="ARBA" id="ARBA00005051"/>
    </source>
</evidence>
<evidence type="ECO:0000313" key="15">
    <source>
        <dbReference type="Proteomes" id="UP000470384"/>
    </source>
</evidence>
<comment type="function">
    <text evidence="10">Catalyzes the transfer of pyrophosphate from adenosine triphosphate (ATP) to 6-hydroxymethyl-7,8-dihydropterin, an enzymatic step in folate biosynthesis pathway.</text>
</comment>
<dbReference type="GO" id="GO:0046656">
    <property type="term" value="P:folic acid biosynthetic process"/>
    <property type="evidence" value="ECO:0007669"/>
    <property type="project" value="UniProtKB-KW"/>
</dbReference>
<evidence type="ECO:0000256" key="8">
    <source>
        <dbReference type="ARBA" id="ARBA00022840"/>
    </source>
</evidence>
<evidence type="ECO:0000256" key="9">
    <source>
        <dbReference type="ARBA" id="ARBA00022909"/>
    </source>
</evidence>
<feature type="domain" description="7,8-dihydro-6-hydroxymethylpterin-pyrophosphokinase" evidence="13">
    <location>
        <begin position="103"/>
        <end position="114"/>
    </location>
</feature>
<dbReference type="GO" id="GO:0005524">
    <property type="term" value="F:ATP binding"/>
    <property type="evidence" value="ECO:0007669"/>
    <property type="project" value="UniProtKB-KW"/>
</dbReference>
<dbReference type="GO" id="GO:0003848">
    <property type="term" value="F:2-amino-4-hydroxy-6-hydroxymethyldihydropteridine diphosphokinase activity"/>
    <property type="evidence" value="ECO:0007669"/>
    <property type="project" value="UniProtKB-EC"/>
</dbReference>
<dbReference type="SUPFAM" id="SSF55083">
    <property type="entry name" value="6-hydroxymethyl-7,8-dihydropterin pyrophosphokinase, HPPK"/>
    <property type="match status" value="1"/>
</dbReference>
<keyword evidence="5 14" id="KW-0808">Transferase</keyword>
<dbReference type="GO" id="GO:0046654">
    <property type="term" value="P:tetrahydrofolate biosynthetic process"/>
    <property type="evidence" value="ECO:0007669"/>
    <property type="project" value="UniProtKB-UniPathway"/>
</dbReference>
<keyword evidence="15" id="KW-1185">Reference proteome</keyword>
<evidence type="ECO:0000256" key="10">
    <source>
        <dbReference type="ARBA" id="ARBA00029409"/>
    </source>
</evidence>
<dbReference type="NCBIfam" id="TIGR01498">
    <property type="entry name" value="folK"/>
    <property type="match status" value="1"/>
</dbReference>
<dbReference type="InterPro" id="IPR035907">
    <property type="entry name" value="Hppk_sf"/>
</dbReference>
<dbReference type="Gene3D" id="3.30.70.560">
    <property type="entry name" value="7,8-Dihydro-6-hydroxymethylpterin-pyrophosphokinase HPPK"/>
    <property type="match status" value="1"/>
</dbReference>
<evidence type="ECO:0000256" key="7">
    <source>
        <dbReference type="ARBA" id="ARBA00022777"/>
    </source>
</evidence>
<evidence type="ECO:0000256" key="6">
    <source>
        <dbReference type="ARBA" id="ARBA00022741"/>
    </source>
</evidence>
<dbReference type="PROSITE" id="PS00794">
    <property type="entry name" value="HPPK"/>
    <property type="match status" value="1"/>
</dbReference>
<comment type="similarity">
    <text evidence="2">Belongs to the HPPK family.</text>
</comment>
<dbReference type="UniPathway" id="UPA00077">
    <property type="reaction ID" value="UER00155"/>
</dbReference>
<keyword evidence="8" id="KW-0067">ATP-binding</keyword>
<dbReference type="EC" id="2.7.6.3" evidence="3"/>
<comment type="caution">
    <text evidence="14">The sequence shown here is derived from an EMBL/GenBank/DDBJ whole genome shotgun (WGS) entry which is preliminary data.</text>
</comment>
<dbReference type="EMBL" id="WXYQ01000006">
    <property type="protein sequence ID" value="NBG95794.1"/>
    <property type="molecule type" value="Genomic_DNA"/>
</dbReference>
<dbReference type="Proteomes" id="UP000470384">
    <property type="component" value="Unassembled WGS sequence"/>
</dbReference>
<gene>
    <name evidence="14" type="primary">folK</name>
    <name evidence="14" type="ORF">GTQ45_08615</name>
</gene>
<evidence type="ECO:0000256" key="11">
    <source>
        <dbReference type="ARBA" id="ARBA00029766"/>
    </source>
</evidence>
<evidence type="ECO:0000256" key="4">
    <source>
        <dbReference type="ARBA" id="ARBA00016218"/>
    </source>
</evidence>
<sequence length="188" mass="20978">MKKIKDQTKSMSYQRIFIAYGGNLSGPAGTPRATFEAARLLLARRGICVVAGSQLYESDPWGGVRQPKFLNGVWEVRSPYAPQVLMDHLLNVEWVLGRRRRLRWGPRVLDLDLLSFGEVRGSWQETEGLPAVMLPHPRMHLRAFVLEPLADIAPAFRPWGSAGPTVGEALHGLALPERSATRCVRLSL</sequence>
<dbReference type="PANTHER" id="PTHR43071:SF1">
    <property type="entry name" value="2-AMINO-4-HYDROXY-6-HYDROXYMETHYLDIHYDROPTERIDINE PYROPHOSPHOKINASE"/>
    <property type="match status" value="1"/>
</dbReference>
<evidence type="ECO:0000256" key="12">
    <source>
        <dbReference type="ARBA" id="ARBA00033413"/>
    </source>
</evidence>
<proteinExistence type="inferred from homology"/>
<dbReference type="RefSeq" id="WP_160587694.1">
    <property type="nucleotide sequence ID" value="NZ_BMHN01000001.1"/>
</dbReference>
<evidence type="ECO:0000256" key="2">
    <source>
        <dbReference type="ARBA" id="ARBA00005810"/>
    </source>
</evidence>
<comment type="pathway">
    <text evidence="1">Cofactor biosynthesis; tetrahydrofolate biosynthesis; 2-amino-4-hydroxy-6-hydroxymethyl-7,8-dihydropteridine diphosphate from 7,8-dihydroneopterin triphosphate: step 4/4.</text>
</comment>
<protein>
    <recommendedName>
        <fullName evidence="4">2-amino-4-hydroxy-6-hydroxymethyldihydropteridine pyrophosphokinase</fullName>
        <ecNumber evidence="3">2.7.6.3</ecNumber>
    </recommendedName>
    <alternativeName>
        <fullName evidence="11">6-hydroxymethyl-7,8-dihydropterin pyrophosphokinase</fullName>
    </alternativeName>
    <alternativeName>
        <fullName evidence="12">7,8-dihydro-6-hydroxymethylpterin-pyrophosphokinase</fullName>
    </alternativeName>
</protein>
<dbReference type="PANTHER" id="PTHR43071">
    <property type="entry name" value="2-AMINO-4-HYDROXY-6-HYDROXYMETHYLDIHYDROPTERIDINE PYROPHOSPHOKINASE"/>
    <property type="match status" value="1"/>
</dbReference>
<dbReference type="Pfam" id="PF01288">
    <property type="entry name" value="HPPK"/>
    <property type="match status" value="1"/>
</dbReference>
<dbReference type="GeneID" id="300654497"/>
<evidence type="ECO:0000313" key="14">
    <source>
        <dbReference type="EMBL" id="NBG95794.1"/>
    </source>
</evidence>
<accession>A0A845QBE6</accession>
<evidence type="ECO:0000256" key="5">
    <source>
        <dbReference type="ARBA" id="ARBA00022679"/>
    </source>
</evidence>
<dbReference type="CDD" id="cd00483">
    <property type="entry name" value="HPPK"/>
    <property type="match status" value="1"/>
</dbReference>
<keyword evidence="6" id="KW-0547">Nucleotide-binding</keyword>
<evidence type="ECO:0000259" key="13">
    <source>
        <dbReference type="PROSITE" id="PS00794"/>
    </source>
</evidence>
<dbReference type="AlphaFoldDB" id="A0A845QBE6"/>
<dbReference type="InterPro" id="IPR000550">
    <property type="entry name" value="Hppk"/>
</dbReference>